<dbReference type="AlphaFoldDB" id="A0A380TBP4"/>
<organism evidence="1">
    <name type="scientific">metagenome</name>
    <dbReference type="NCBI Taxonomy" id="256318"/>
    <lineage>
        <taxon>unclassified sequences</taxon>
        <taxon>metagenomes</taxon>
    </lineage>
</organism>
<gene>
    <name evidence="1" type="ORF">DF3PB_220003</name>
</gene>
<proteinExistence type="predicted"/>
<evidence type="ECO:0000313" key="1">
    <source>
        <dbReference type="EMBL" id="SUS05866.1"/>
    </source>
</evidence>
<dbReference type="EMBL" id="UIDG01000135">
    <property type="protein sequence ID" value="SUS05866.1"/>
    <property type="molecule type" value="Genomic_DNA"/>
</dbReference>
<sequence length="41" mass="4276">MQTPNPSLNPRPATAGAVSPVRAIPSIIAARAYITCLRGWG</sequence>
<name>A0A380TBP4_9ZZZZ</name>
<protein>
    <submittedName>
        <fullName evidence="1">Uncharacterized protein</fullName>
    </submittedName>
</protein>
<accession>A0A380TBP4</accession>
<reference evidence="1" key="1">
    <citation type="submission" date="2018-07" db="EMBL/GenBank/DDBJ databases">
        <authorList>
            <person name="Quirk P.G."/>
            <person name="Krulwich T.A."/>
        </authorList>
    </citation>
    <scope>NUCLEOTIDE SEQUENCE</scope>
</reference>